<sequence>MTNPPIPPPNFNRNAFLQYVSQQFSSSTPEFDTFYRPFISEDPRGSIPDSETNANGSVPPADANGSVPPASVEDLLIAPGRETLKYLHPKVQRGAIWFKRDPYGVITKSILRMQKTDVKNGNATKRNLTYVR</sequence>
<gene>
    <name evidence="3" type="primary">LOC104791401</name>
</gene>
<organism evidence="2 3">
    <name type="scientific">Camelina sativa</name>
    <name type="common">False flax</name>
    <name type="synonym">Myagrum sativum</name>
    <dbReference type="NCBI Taxonomy" id="90675"/>
    <lineage>
        <taxon>Eukaryota</taxon>
        <taxon>Viridiplantae</taxon>
        <taxon>Streptophyta</taxon>
        <taxon>Embryophyta</taxon>
        <taxon>Tracheophyta</taxon>
        <taxon>Spermatophyta</taxon>
        <taxon>Magnoliopsida</taxon>
        <taxon>eudicotyledons</taxon>
        <taxon>Gunneridae</taxon>
        <taxon>Pentapetalae</taxon>
        <taxon>rosids</taxon>
        <taxon>malvids</taxon>
        <taxon>Brassicales</taxon>
        <taxon>Brassicaceae</taxon>
        <taxon>Camelineae</taxon>
        <taxon>Camelina</taxon>
    </lineage>
</organism>
<evidence type="ECO:0000313" key="3">
    <source>
        <dbReference type="RefSeq" id="XP_010515584.1"/>
    </source>
</evidence>
<reference evidence="3" key="2">
    <citation type="submission" date="2025-08" db="UniProtKB">
        <authorList>
            <consortium name="RefSeq"/>
        </authorList>
    </citation>
    <scope>IDENTIFICATION</scope>
    <source>
        <tissue evidence="3">Leaf</tissue>
    </source>
</reference>
<reference evidence="2" key="1">
    <citation type="journal article" date="2014" name="Nat. Commun.">
        <title>The emerging biofuel crop Camelina sativa retains a highly undifferentiated hexaploid genome structure.</title>
        <authorList>
            <person name="Kagale S."/>
            <person name="Koh C."/>
            <person name="Nixon J."/>
            <person name="Bollina V."/>
            <person name="Clarke W.E."/>
            <person name="Tuteja R."/>
            <person name="Spillane C."/>
            <person name="Robinson S.J."/>
            <person name="Links M.G."/>
            <person name="Clarke C."/>
            <person name="Higgins E.E."/>
            <person name="Huebert T."/>
            <person name="Sharpe A.G."/>
            <person name="Parkin I.A."/>
        </authorList>
    </citation>
    <scope>NUCLEOTIDE SEQUENCE [LARGE SCALE GENOMIC DNA]</scope>
    <source>
        <strain evidence="2">cv. DH55</strain>
    </source>
</reference>
<dbReference type="Proteomes" id="UP000694864">
    <property type="component" value="Chromosome 6"/>
</dbReference>
<feature type="region of interest" description="Disordered" evidence="1">
    <location>
        <begin position="35"/>
        <end position="70"/>
    </location>
</feature>
<accession>A0ABM0ZGX8</accession>
<evidence type="ECO:0000313" key="2">
    <source>
        <dbReference type="Proteomes" id="UP000694864"/>
    </source>
</evidence>
<name>A0ABM0ZGX8_CAMSA</name>
<evidence type="ECO:0000256" key="1">
    <source>
        <dbReference type="SAM" id="MobiDB-lite"/>
    </source>
</evidence>
<keyword evidence="2" id="KW-1185">Reference proteome</keyword>
<proteinExistence type="predicted"/>
<dbReference type="RefSeq" id="XP_010515584.1">
    <property type="nucleotide sequence ID" value="XM_010517282.2"/>
</dbReference>
<dbReference type="GeneID" id="104791401"/>
<protein>
    <submittedName>
        <fullName evidence="3">Uncharacterized protein LOC104791401</fullName>
    </submittedName>
</protein>